<feature type="transmembrane region" description="Helical" evidence="1">
    <location>
        <begin position="166"/>
        <end position="188"/>
    </location>
</feature>
<dbReference type="PANTHER" id="PTHR37314:SF4">
    <property type="entry name" value="UPF0700 TRANSMEMBRANE PROTEIN YOAK"/>
    <property type="match status" value="1"/>
</dbReference>
<gene>
    <name evidence="2" type="ORF">CYR32_12665</name>
</gene>
<keyword evidence="3" id="KW-1185">Reference proteome</keyword>
<feature type="transmembrane region" description="Helical" evidence="1">
    <location>
        <begin position="29"/>
        <end position="52"/>
    </location>
</feature>
<dbReference type="OrthoDB" id="270162at2"/>
<evidence type="ECO:0000256" key="1">
    <source>
        <dbReference type="SAM" id="Phobius"/>
    </source>
</evidence>
<dbReference type="InterPro" id="IPR010699">
    <property type="entry name" value="DUF1275"/>
</dbReference>
<sequence length="256" mass="27853">MRLPKTFEKTGGNVLIKKKRVRSHTEDRYLALVLATTAGILNAMALGAFGFFPSHMTGNASQISSEVSSSDMNDLIFLAVLITAFVIGSASARFVVDTGLKKKIRTVYCFIILAEGVALALTSIFEMVRYSPHNNREVLVLLGFLMGIHNSTSTQLSNGRVRSTHITGTLTDAGIALGSFLSSFITRAAPDDRRLHKKQLNTHLTTVFSFLSGCIAGLLLFKEFGFNAMVMLGIFLVVVAIGSLVDTLRTARKVLY</sequence>
<protein>
    <submittedName>
        <fullName evidence="2">DUF1275 domain-containing protein</fullName>
    </submittedName>
</protein>
<dbReference type="Pfam" id="PF06912">
    <property type="entry name" value="DUF1275"/>
    <property type="match status" value="1"/>
</dbReference>
<feature type="transmembrane region" description="Helical" evidence="1">
    <location>
        <begin position="226"/>
        <end position="245"/>
    </location>
</feature>
<keyword evidence="1" id="KW-0812">Transmembrane</keyword>
<keyword evidence="1" id="KW-0472">Membrane</keyword>
<name>A0A2N5E150_9GAMM</name>
<dbReference type="PANTHER" id="PTHR37314">
    <property type="entry name" value="SLR0142 PROTEIN"/>
    <property type="match status" value="1"/>
</dbReference>
<evidence type="ECO:0000313" key="2">
    <source>
        <dbReference type="EMBL" id="PLR34061.1"/>
    </source>
</evidence>
<accession>A0A2N5E150</accession>
<proteinExistence type="predicted"/>
<dbReference type="AlphaFoldDB" id="A0A2N5E150"/>
<dbReference type="EMBL" id="PJZH01000012">
    <property type="protein sequence ID" value="PLR34061.1"/>
    <property type="molecule type" value="Genomic_DNA"/>
</dbReference>
<feature type="transmembrane region" description="Helical" evidence="1">
    <location>
        <begin position="200"/>
        <end position="220"/>
    </location>
</feature>
<comment type="caution">
    <text evidence="2">The sequence shown here is derived from an EMBL/GenBank/DDBJ whole genome shotgun (WGS) entry which is preliminary data.</text>
</comment>
<organism evidence="2 3">
    <name type="scientific">Chimaeribacter coloradensis</name>
    <dbReference type="NCBI Taxonomy" id="2060068"/>
    <lineage>
        <taxon>Bacteria</taxon>
        <taxon>Pseudomonadati</taxon>
        <taxon>Pseudomonadota</taxon>
        <taxon>Gammaproteobacteria</taxon>
        <taxon>Enterobacterales</taxon>
        <taxon>Yersiniaceae</taxon>
        <taxon>Chimaeribacter</taxon>
    </lineage>
</organism>
<feature type="transmembrane region" description="Helical" evidence="1">
    <location>
        <begin position="107"/>
        <end position="125"/>
    </location>
</feature>
<keyword evidence="1" id="KW-1133">Transmembrane helix</keyword>
<reference evidence="2 3" key="1">
    <citation type="submission" date="2017-12" db="EMBL/GenBank/DDBJ databases">
        <title>Characterization of six clinical isolates of Enterochimera gen. nov., a novel genus of the Yersiniaciae family and the three species Enterochimera arupensis sp. nov., Enterochimera coloradensis sp. nov, and Enterochimera californica sp. nov.</title>
        <authorList>
            <person name="Rossi A."/>
            <person name="Fisher M."/>
        </authorList>
    </citation>
    <scope>NUCLEOTIDE SEQUENCE [LARGE SCALE GENOMIC DNA]</scope>
    <source>
        <strain evidence="3">2016-Iso4</strain>
    </source>
</reference>
<evidence type="ECO:0000313" key="3">
    <source>
        <dbReference type="Proteomes" id="UP000234503"/>
    </source>
</evidence>
<feature type="transmembrane region" description="Helical" evidence="1">
    <location>
        <begin position="75"/>
        <end position="95"/>
    </location>
</feature>
<dbReference type="Proteomes" id="UP000234503">
    <property type="component" value="Unassembled WGS sequence"/>
</dbReference>